<name>A0A2D4KQR7_9SAUR</name>
<dbReference type="AlphaFoldDB" id="A0A2D4KQR7"/>
<feature type="region of interest" description="Disordered" evidence="1">
    <location>
        <begin position="95"/>
        <end position="137"/>
    </location>
</feature>
<proteinExistence type="predicted"/>
<evidence type="ECO:0000256" key="1">
    <source>
        <dbReference type="SAM" id="MobiDB-lite"/>
    </source>
</evidence>
<feature type="compositionally biased region" description="Basic residues" evidence="1">
    <location>
        <begin position="65"/>
        <end position="79"/>
    </location>
</feature>
<accession>A0A2D4KQR7</accession>
<reference evidence="2" key="2">
    <citation type="submission" date="2017-11" db="EMBL/GenBank/DDBJ databases">
        <title>Coralsnake Venomics: Analyses of Venom Gland Transcriptomes and Proteomes of Six Brazilian Taxa.</title>
        <authorList>
            <person name="Aird S.D."/>
            <person name="Jorge da Silva N."/>
            <person name="Qiu L."/>
            <person name="Villar-Briones A."/>
            <person name="Aparecida-Saddi V."/>
            <person name="Campos-Telles M.P."/>
            <person name="Grau M."/>
            <person name="Mikheyev A.S."/>
        </authorList>
    </citation>
    <scope>NUCLEOTIDE SEQUENCE</scope>
    <source>
        <tissue evidence="2">Venom_gland</tissue>
    </source>
</reference>
<feature type="region of interest" description="Disordered" evidence="1">
    <location>
        <begin position="60"/>
        <end position="81"/>
    </location>
</feature>
<reference evidence="2" key="1">
    <citation type="submission" date="2017-07" db="EMBL/GenBank/DDBJ databases">
        <authorList>
            <person name="Mikheyev A."/>
            <person name="Grau M."/>
        </authorList>
    </citation>
    <scope>NUCLEOTIDE SEQUENCE</scope>
    <source>
        <tissue evidence="2">Venom_gland</tissue>
    </source>
</reference>
<protein>
    <submittedName>
        <fullName evidence="2">Uncharacterized protein</fullName>
    </submittedName>
</protein>
<dbReference type="EMBL" id="IACL01079070">
    <property type="protein sequence ID" value="LAB11063.1"/>
    <property type="molecule type" value="Transcribed_RNA"/>
</dbReference>
<organism evidence="2">
    <name type="scientific">Micrurus paraensis</name>
    <dbReference type="NCBI Taxonomy" id="1970185"/>
    <lineage>
        <taxon>Eukaryota</taxon>
        <taxon>Metazoa</taxon>
        <taxon>Chordata</taxon>
        <taxon>Craniata</taxon>
        <taxon>Vertebrata</taxon>
        <taxon>Euteleostomi</taxon>
        <taxon>Lepidosauria</taxon>
        <taxon>Squamata</taxon>
        <taxon>Bifurcata</taxon>
        <taxon>Unidentata</taxon>
        <taxon>Episquamata</taxon>
        <taxon>Toxicofera</taxon>
        <taxon>Serpentes</taxon>
        <taxon>Colubroidea</taxon>
        <taxon>Elapidae</taxon>
        <taxon>Elapinae</taxon>
        <taxon>Micrurus</taxon>
    </lineage>
</organism>
<sequence>MAGMLLELKLELRNMKDMLQEEGKSFGFALQCLEMAVSEYEEQQEGLEKEEPTKEMAILNEHLKQQKPKQRGKRKGTKNRRFEIVIKKAFTLKTKQNEREQQEREFQKGIVKKEGDRNWGDKKRERMKQDQEIKKTW</sequence>
<evidence type="ECO:0000313" key="2">
    <source>
        <dbReference type="EMBL" id="LAB11063.1"/>
    </source>
</evidence>